<dbReference type="SUPFAM" id="SSF46689">
    <property type="entry name" value="Homeodomain-like"/>
    <property type="match status" value="2"/>
</dbReference>
<name>A0A927H9K8_9BACL</name>
<keyword evidence="3" id="KW-0804">Transcription</keyword>
<accession>A0A927H9K8</accession>
<dbReference type="Proteomes" id="UP000632125">
    <property type="component" value="Unassembled WGS sequence"/>
</dbReference>
<dbReference type="InterPro" id="IPR041522">
    <property type="entry name" value="CdaR_GGDEF"/>
</dbReference>
<keyword evidence="4" id="KW-1133">Transmembrane helix</keyword>
<dbReference type="Pfam" id="PF17853">
    <property type="entry name" value="GGDEF_2"/>
    <property type="match status" value="1"/>
</dbReference>
<evidence type="ECO:0000313" key="6">
    <source>
        <dbReference type="EMBL" id="MBD2871714.1"/>
    </source>
</evidence>
<dbReference type="GO" id="GO:0003700">
    <property type="term" value="F:DNA-binding transcription factor activity"/>
    <property type="evidence" value="ECO:0007669"/>
    <property type="project" value="InterPro"/>
</dbReference>
<gene>
    <name evidence="6" type="ORF">IDH41_24295</name>
</gene>
<evidence type="ECO:0000256" key="4">
    <source>
        <dbReference type="SAM" id="Phobius"/>
    </source>
</evidence>
<dbReference type="EMBL" id="JACXIY010000034">
    <property type="protein sequence ID" value="MBD2871714.1"/>
    <property type="molecule type" value="Genomic_DNA"/>
</dbReference>
<dbReference type="Pfam" id="PF12833">
    <property type="entry name" value="HTH_18"/>
    <property type="match status" value="1"/>
</dbReference>
<protein>
    <submittedName>
        <fullName evidence="6">Helix-turn-helix domain-containing protein</fullName>
    </submittedName>
</protein>
<feature type="domain" description="HTH araC/xylS-type" evidence="5">
    <location>
        <begin position="683"/>
        <end position="782"/>
    </location>
</feature>
<reference evidence="6" key="1">
    <citation type="submission" date="2020-09" db="EMBL/GenBank/DDBJ databases">
        <title>A novel bacterium of genus Paenibacillus, isolated from South China Sea.</title>
        <authorList>
            <person name="Huang H."/>
            <person name="Mo K."/>
            <person name="Hu Y."/>
        </authorList>
    </citation>
    <scope>NUCLEOTIDE SEQUENCE</scope>
    <source>
        <strain evidence="6">IB182493</strain>
    </source>
</reference>
<organism evidence="6 7">
    <name type="scientific">Paenibacillus arenilitoris</name>
    <dbReference type="NCBI Taxonomy" id="2772299"/>
    <lineage>
        <taxon>Bacteria</taxon>
        <taxon>Bacillati</taxon>
        <taxon>Bacillota</taxon>
        <taxon>Bacilli</taxon>
        <taxon>Bacillales</taxon>
        <taxon>Paenibacillaceae</taxon>
        <taxon>Paenibacillus</taxon>
    </lineage>
</organism>
<evidence type="ECO:0000256" key="2">
    <source>
        <dbReference type="ARBA" id="ARBA00023125"/>
    </source>
</evidence>
<evidence type="ECO:0000259" key="5">
    <source>
        <dbReference type="PROSITE" id="PS01124"/>
    </source>
</evidence>
<dbReference type="AlphaFoldDB" id="A0A927H9K8"/>
<keyword evidence="1" id="KW-0805">Transcription regulation</keyword>
<keyword evidence="7" id="KW-1185">Reference proteome</keyword>
<keyword evidence="2" id="KW-0238">DNA-binding</keyword>
<dbReference type="GO" id="GO:0043565">
    <property type="term" value="F:sequence-specific DNA binding"/>
    <property type="evidence" value="ECO:0007669"/>
    <property type="project" value="InterPro"/>
</dbReference>
<dbReference type="PANTHER" id="PTHR43280">
    <property type="entry name" value="ARAC-FAMILY TRANSCRIPTIONAL REGULATOR"/>
    <property type="match status" value="1"/>
</dbReference>
<dbReference type="RefSeq" id="WP_190865756.1">
    <property type="nucleotide sequence ID" value="NZ_JACXIY010000034.1"/>
</dbReference>
<evidence type="ECO:0000256" key="1">
    <source>
        <dbReference type="ARBA" id="ARBA00023015"/>
    </source>
</evidence>
<dbReference type="InterPro" id="IPR018060">
    <property type="entry name" value="HTH_AraC"/>
</dbReference>
<dbReference type="Gene3D" id="1.10.10.60">
    <property type="entry name" value="Homeodomain-like"/>
    <property type="match status" value="2"/>
</dbReference>
<feature type="transmembrane region" description="Helical" evidence="4">
    <location>
        <begin position="295"/>
        <end position="315"/>
    </location>
</feature>
<dbReference type="PROSITE" id="PS01124">
    <property type="entry name" value="HTH_ARAC_FAMILY_2"/>
    <property type="match status" value="1"/>
</dbReference>
<feature type="transmembrane region" description="Helical" evidence="4">
    <location>
        <begin position="12"/>
        <end position="32"/>
    </location>
</feature>
<keyword evidence="4" id="KW-0812">Transmembrane</keyword>
<comment type="caution">
    <text evidence="6">The sequence shown here is derived from an EMBL/GenBank/DDBJ whole genome shotgun (WGS) entry which is preliminary data.</text>
</comment>
<dbReference type="PANTHER" id="PTHR43280:SF2">
    <property type="entry name" value="HTH-TYPE TRANSCRIPTIONAL REGULATOR EXSA"/>
    <property type="match status" value="1"/>
</dbReference>
<dbReference type="PROSITE" id="PS00041">
    <property type="entry name" value="HTH_ARAC_FAMILY_1"/>
    <property type="match status" value="1"/>
</dbReference>
<sequence length="786" mass="89200">MKTKLSSRFYKYLISYMLLMLIILLAAGSLAYGRLSDLLQRNADSVSASILAEVKLKSEAYLQEMERIALQIPMNPQLNPYALAQGGYESYQALKQMRMYATSSSFIYDMAVGYGGEEAIQTISSNGTYDYASFLQSYAFGQPYAAMIEEHVKDSKEPLIVSRRTHAYGSVSPFLLYAYPFPGSRGEELRFATFVIREQHFTSMIHRVLQGYDGYFYMLDRDNRLITSTGFGRPPGRQEQWLELVTNDANAVDGKQPDASSVSRLRFTSEANGWTYVLVMPKGQFLKETRSITRLYVLSVLGIFVFGLLLSYMFARQNYRPWRLLASTVKSEGAPLRMTAAPAPGLFRVRAGDEPPTSARATSDEYSIVAKAFHELTRENSSLYSRMKQGSRLLKEQYVLSMIRGEESKRKETAQMLDDPRFLLLHPSYAVMLLRIDNSSRLMRMNSQSQLEAQIFALMNIAEELAERLGGRYTLQLSEPGSVALVLNLEPGHGVQHELEVLAGQIIDVYARYFRYSVTAGIGSVVDDRSKVGQSLKEAEEAAQYRYYEGPGHVMTYASVKPLADRPYHHPFPSENRLLLAIKEGHSAEAAQAIGEIASAMREQCVVPRSSREVWKRIGMEIARSLGDADEEWIRQEKEALRQFWQSANEQLNDIERQLTNLCASLCEYAENSKESKHSALLEQLMQWVHQRYTDCGVSLETVADEAGLSPSYATRFFKNHTGFSLMQYIDKLRMDKAKELLRTTDLKIGEVIERSGYVDEANFRRKFRKQEGVSPIKYRSISRLG</sequence>
<dbReference type="InterPro" id="IPR018062">
    <property type="entry name" value="HTH_AraC-typ_CS"/>
</dbReference>
<proteinExistence type="predicted"/>
<dbReference type="InterPro" id="IPR009057">
    <property type="entry name" value="Homeodomain-like_sf"/>
</dbReference>
<evidence type="ECO:0000313" key="7">
    <source>
        <dbReference type="Proteomes" id="UP000632125"/>
    </source>
</evidence>
<dbReference type="SMART" id="SM00342">
    <property type="entry name" value="HTH_ARAC"/>
    <property type="match status" value="1"/>
</dbReference>
<evidence type="ECO:0000256" key="3">
    <source>
        <dbReference type="ARBA" id="ARBA00023163"/>
    </source>
</evidence>
<keyword evidence="4" id="KW-0472">Membrane</keyword>